<keyword evidence="9" id="KW-1185">Reference proteome</keyword>
<dbReference type="AlphaFoldDB" id="A0A974SNZ1"/>
<dbReference type="GO" id="GO:0015820">
    <property type="term" value="P:L-leucine transport"/>
    <property type="evidence" value="ECO:0007669"/>
    <property type="project" value="TreeGrafter"/>
</dbReference>
<evidence type="ECO:0000256" key="7">
    <source>
        <dbReference type="SAM" id="Phobius"/>
    </source>
</evidence>
<evidence type="ECO:0000256" key="4">
    <source>
        <dbReference type="ARBA" id="ARBA00022692"/>
    </source>
</evidence>
<sequence length="221" mass="23301">MFGITDLGVFVAGTIAIILLPGPNSIYVLTVAARSGVRHGYAGALGVFVGDSLLMLLTALGAASVLQAHPLLFNAVRWVGAAYLAYLGIKLIAGAWRTVRTLRASGPLPPQQLLAALKPVAETSPLGVGRKALFISLFNPKAILFFLSFFVQFVDPAYPHPALSFLLLGAIVQVASLLYLSLLIFAGVRLAQAFAGRKRLSALLNTTVGLLFVAFGLRLAS</sequence>
<feature type="transmembrane region" description="Helical" evidence="7">
    <location>
        <begin position="200"/>
        <end position="220"/>
    </location>
</feature>
<feature type="transmembrane region" description="Helical" evidence="7">
    <location>
        <begin position="165"/>
        <end position="188"/>
    </location>
</feature>
<dbReference type="KEGG" id="ares:IWH25_00065"/>
<name>A0A974SNZ1_9RHOO</name>
<evidence type="ECO:0000256" key="1">
    <source>
        <dbReference type="ARBA" id="ARBA00004651"/>
    </source>
</evidence>
<feature type="transmembrane region" description="Helical" evidence="7">
    <location>
        <begin position="6"/>
        <end position="29"/>
    </location>
</feature>
<protein>
    <submittedName>
        <fullName evidence="8">Leucine efflux protein LeuE</fullName>
    </submittedName>
</protein>
<dbReference type="PANTHER" id="PTHR30086:SF15">
    <property type="entry name" value="LEUCINE EFFLUX PROTEIN"/>
    <property type="match status" value="1"/>
</dbReference>
<dbReference type="GO" id="GO:0015190">
    <property type="term" value="F:L-leucine transmembrane transporter activity"/>
    <property type="evidence" value="ECO:0007669"/>
    <property type="project" value="TreeGrafter"/>
</dbReference>
<evidence type="ECO:0000256" key="5">
    <source>
        <dbReference type="ARBA" id="ARBA00022989"/>
    </source>
</evidence>
<comment type="subcellular location">
    <subcellularLocation>
        <location evidence="1">Cell membrane</location>
        <topology evidence="1">Multi-pass membrane protein</topology>
    </subcellularLocation>
</comment>
<feature type="transmembrane region" description="Helical" evidence="7">
    <location>
        <begin position="75"/>
        <end position="93"/>
    </location>
</feature>
<keyword evidence="6 7" id="KW-0472">Membrane</keyword>
<dbReference type="EMBL" id="CP064781">
    <property type="protein sequence ID" value="QRJ63792.1"/>
    <property type="molecule type" value="Genomic_DNA"/>
</dbReference>
<evidence type="ECO:0000313" key="9">
    <source>
        <dbReference type="Proteomes" id="UP000663444"/>
    </source>
</evidence>
<dbReference type="NCBIfam" id="NF008201">
    <property type="entry name" value="PRK10958.1"/>
    <property type="match status" value="1"/>
</dbReference>
<keyword evidence="3" id="KW-1003">Cell membrane</keyword>
<dbReference type="RefSeq" id="WP_203387326.1">
    <property type="nucleotide sequence ID" value="NZ_CP064781.1"/>
</dbReference>
<dbReference type="Pfam" id="PF01810">
    <property type="entry name" value="LysE"/>
    <property type="match status" value="1"/>
</dbReference>
<reference evidence="8" key="1">
    <citation type="submission" date="2020-11" db="EMBL/GenBank/DDBJ databases">
        <title>Azospira restricta DSM 18626 genome sequence.</title>
        <authorList>
            <person name="Moe W.M."/>
        </authorList>
    </citation>
    <scope>NUCLEOTIDE SEQUENCE</scope>
    <source>
        <strain evidence="8">DSM 18626</strain>
    </source>
</reference>
<proteinExistence type="inferred from homology"/>
<keyword evidence="5 7" id="KW-1133">Transmembrane helix</keyword>
<dbReference type="PIRSF" id="PIRSF006324">
    <property type="entry name" value="LeuE"/>
    <property type="match status" value="1"/>
</dbReference>
<feature type="transmembrane region" description="Helical" evidence="7">
    <location>
        <begin position="132"/>
        <end position="153"/>
    </location>
</feature>
<dbReference type="Proteomes" id="UP000663444">
    <property type="component" value="Chromosome"/>
</dbReference>
<feature type="transmembrane region" description="Helical" evidence="7">
    <location>
        <begin position="41"/>
        <end position="63"/>
    </location>
</feature>
<organism evidence="8 9">
    <name type="scientific">Azospira restricta</name>
    <dbReference type="NCBI Taxonomy" id="404405"/>
    <lineage>
        <taxon>Bacteria</taxon>
        <taxon>Pseudomonadati</taxon>
        <taxon>Pseudomonadota</taxon>
        <taxon>Betaproteobacteria</taxon>
        <taxon>Rhodocyclales</taxon>
        <taxon>Rhodocyclaceae</taxon>
        <taxon>Azospira</taxon>
    </lineage>
</organism>
<evidence type="ECO:0000313" key="8">
    <source>
        <dbReference type="EMBL" id="QRJ63792.1"/>
    </source>
</evidence>
<dbReference type="PANTHER" id="PTHR30086">
    <property type="entry name" value="ARGININE EXPORTER PROTEIN ARGO"/>
    <property type="match status" value="1"/>
</dbReference>
<dbReference type="GO" id="GO:0005886">
    <property type="term" value="C:plasma membrane"/>
    <property type="evidence" value="ECO:0007669"/>
    <property type="project" value="UniProtKB-SubCell"/>
</dbReference>
<accession>A0A974SNZ1</accession>
<evidence type="ECO:0000256" key="6">
    <source>
        <dbReference type="ARBA" id="ARBA00023136"/>
    </source>
</evidence>
<evidence type="ECO:0000256" key="2">
    <source>
        <dbReference type="ARBA" id="ARBA00007928"/>
    </source>
</evidence>
<evidence type="ECO:0000256" key="3">
    <source>
        <dbReference type="ARBA" id="ARBA00022475"/>
    </source>
</evidence>
<dbReference type="InterPro" id="IPR001123">
    <property type="entry name" value="LeuE-type"/>
</dbReference>
<keyword evidence="4 7" id="KW-0812">Transmembrane</keyword>
<comment type="similarity">
    <text evidence="2">Belongs to the Rht family.</text>
</comment>
<gene>
    <name evidence="8" type="primary">leuE</name>
    <name evidence="8" type="ORF">IWH25_00065</name>
</gene>